<evidence type="ECO:0000313" key="1">
    <source>
        <dbReference type="EMBL" id="KKS57139.1"/>
    </source>
</evidence>
<gene>
    <name evidence="1" type="ORF">UV20_C0003G0081</name>
</gene>
<dbReference type="InterPro" id="IPR006059">
    <property type="entry name" value="SBP"/>
</dbReference>
<accession>A0A0G1A899</accession>
<protein>
    <submittedName>
        <fullName evidence="1">Extracellular solute-binding protein family 1</fullName>
    </submittedName>
</protein>
<dbReference type="AlphaFoldDB" id="A0A0G1A899"/>
<dbReference type="Proteomes" id="UP000034837">
    <property type="component" value="Unassembled WGS sequence"/>
</dbReference>
<name>A0A0G1A899_9BACT</name>
<sequence>MKKFLPFALIFSFLITSGLGCKQGLTAEQQNAIKPITLNYWRVLDDSDSFGEIITAYQALHPNIVINYRKLRIEDFEQELLNALAEDRGPDMFSIQNDWLRKYQSKILPMPSTVKEAFQSMQGTLKKELVVDIKTVTTPSAKNIQDRYIGAVADNIIIPTFDPATGQTSKLIYGLPLSVDTLALFYNKEMLDQAGIAEAPKTWTDFQKDVIAITKIDQQNNILRAGAALGTSQNVDRAGDILSVLMMQNGVPMTSDNGYPTFNQTPSGWSGSVPPADQALQFYTDFAQPTKQVYTWNSKMPNSLDSFTRGQAAFYIGYGYNQAFIKARAPKLNYNVVSLPQINPERPVNFGLFWAETVSKKTQNANEAWDFLLFASDPKNVVKYLNKTGKITALRELIPTQMQNPDLAVFAGQLLTAKTWYKGKDAAVADKYFIKMIDNILDKEFLNDPAAYRKAVENAVAGVNQTM</sequence>
<evidence type="ECO:0000313" key="2">
    <source>
        <dbReference type="Proteomes" id="UP000034837"/>
    </source>
</evidence>
<dbReference type="Pfam" id="PF01547">
    <property type="entry name" value="SBP_bac_1"/>
    <property type="match status" value="1"/>
</dbReference>
<dbReference type="SUPFAM" id="SSF53850">
    <property type="entry name" value="Periplasmic binding protein-like II"/>
    <property type="match status" value="1"/>
</dbReference>
<dbReference type="PANTHER" id="PTHR43649">
    <property type="entry name" value="ARABINOSE-BINDING PROTEIN-RELATED"/>
    <property type="match status" value="1"/>
</dbReference>
<proteinExistence type="predicted"/>
<organism evidence="1 2">
    <name type="scientific">Candidatus Magasanikbacteria bacterium GW2011_GWA2_42_32</name>
    <dbReference type="NCBI Taxonomy" id="1619039"/>
    <lineage>
        <taxon>Bacteria</taxon>
        <taxon>Candidatus Magasanikiibacteriota</taxon>
    </lineage>
</organism>
<dbReference type="EMBL" id="LCDO01000003">
    <property type="protein sequence ID" value="KKS57139.1"/>
    <property type="molecule type" value="Genomic_DNA"/>
</dbReference>
<dbReference type="PANTHER" id="PTHR43649:SF12">
    <property type="entry name" value="DIACETYLCHITOBIOSE BINDING PROTEIN DASA"/>
    <property type="match status" value="1"/>
</dbReference>
<dbReference type="InterPro" id="IPR050490">
    <property type="entry name" value="Bact_solute-bd_prot1"/>
</dbReference>
<comment type="caution">
    <text evidence="1">The sequence shown here is derived from an EMBL/GenBank/DDBJ whole genome shotgun (WGS) entry which is preliminary data.</text>
</comment>
<dbReference type="Gene3D" id="3.40.190.10">
    <property type="entry name" value="Periplasmic binding protein-like II"/>
    <property type="match status" value="1"/>
</dbReference>
<dbReference type="PROSITE" id="PS51257">
    <property type="entry name" value="PROKAR_LIPOPROTEIN"/>
    <property type="match status" value="1"/>
</dbReference>
<reference evidence="1 2" key="1">
    <citation type="journal article" date="2015" name="Nature">
        <title>rRNA introns, odd ribosomes, and small enigmatic genomes across a large radiation of phyla.</title>
        <authorList>
            <person name="Brown C.T."/>
            <person name="Hug L.A."/>
            <person name="Thomas B.C."/>
            <person name="Sharon I."/>
            <person name="Castelle C.J."/>
            <person name="Singh A."/>
            <person name="Wilkins M.J."/>
            <person name="Williams K.H."/>
            <person name="Banfield J.F."/>
        </authorList>
    </citation>
    <scope>NUCLEOTIDE SEQUENCE [LARGE SCALE GENOMIC DNA]</scope>
</reference>